<protein>
    <submittedName>
        <fullName evidence="3">Uncharacterized protein</fullName>
    </submittedName>
</protein>
<dbReference type="EMBL" id="CP142149">
    <property type="protein sequence ID" value="WSE32816.1"/>
    <property type="molecule type" value="Genomic_DNA"/>
</dbReference>
<keyword evidence="2" id="KW-0732">Signal</keyword>
<feature type="region of interest" description="Disordered" evidence="1">
    <location>
        <begin position="28"/>
        <end position="64"/>
    </location>
</feature>
<feature type="region of interest" description="Disordered" evidence="1">
    <location>
        <begin position="141"/>
        <end position="164"/>
    </location>
</feature>
<feature type="compositionally biased region" description="Polar residues" evidence="1">
    <location>
        <begin position="150"/>
        <end position="164"/>
    </location>
</feature>
<feature type="signal peptide" evidence="2">
    <location>
        <begin position="1"/>
        <end position="27"/>
    </location>
</feature>
<dbReference type="RefSeq" id="WP_326835623.1">
    <property type="nucleotide sequence ID" value="NZ_CP142149.1"/>
</dbReference>
<sequence>MDLRTTARVAAAPVAAAALLAALTACGSDSAPAASQPSSSAAAPSPSAPAPPSTSASVPDREPHTLVLNATGEGQLTQIKYTLDGEEKQTGAVKLPWRQSLTVPADGKPHQWTLEISYAGGTKGTVDMFSIVDGKEGIHTGAGSAGSPGSHISGSASVGGTVQG</sequence>
<feature type="compositionally biased region" description="Low complexity" evidence="1">
    <location>
        <begin position="28"/>
        <end position="45"/>
    </location>
</feature>
<name>A0ABZ1IGA7_9PSEU</name>
<evidence type="ECO:0000313" key="3">
    <source>
        <dbReference type="EMBL" id="WSE32816.1"/>
    </source>
</evidence>
<reference evidence="3 4" key="1">
    <citation type="journal article" date="2015" name="Int. J. Syst. Evol. Microbiol.">
        <title>Amycolatopsis rhabdoformis sp. nov., an actinomycete isolated from a tropical forest soil.</title>
        <authorList>
            <person name="Souza W.R."/>
            <person name="Silva R.E."/>
            <person name="Goodfellow M."/>
            <person name="Busarakam K."/>
            <person name="Figueiro F.S."/>
            <person name="Ferreira D."/>
            <person name="Rodrigues-Filho E."/>
            <person name="Moraes L.A.B."/>
            <person name="Zucchi T.D."/>
        </authorList>
    </citation>
    <scope>NUCLEOTIDE SEQUENCE [LARGE SCALE GENOMIC DNA]</scope>
    <source>
        <strain evidence="3 4">NCIMB 14900</strain>
    </source>
</reference>
<accession>A0ABZ1IGA7</accession>
<organism evidence="3 4">
    <name type="scientific">Amycolatopsis rhabdoformis</name>
    <dbReference type="NCBI Taxonomy" id="1448059"/>
    <lineage>
        <taxon>Bacteria</taxon>
        <taxon>Bacillati</taxon>
        <taxon>Actinomycetota</taxon>
        <taxon>Actinomycetes</taxon>
        <taxon>Pseudonocardiales</taxon>
        <taxon>Pseudonocardiaceae</taxon>
        <taxon>Amycolatopsis</taxon>
    </lineage>
</organism>
<feature type="chain" id="PRO_5045781194" evidence="2">
    <location>
        <begin position="28"/>
        <end position="164"/>
    </location>
</feature>
<dbReference type="Proteomes" id="UP001330812">
    <property type="component" value="Chromosome"/>
</dbReference>
<evidence type="ECO:0000256" key="1">
    <source>
        <dbReference type="SAM" id="MobiDB-lite"/>
    </source>
</evidence>
<evidence type="ECO:0000313" key="4">
    <source>
        <dbReference type="Proteomes" id="UP001330812"/>
    </source>
</evidence>
<keyword evidence="4" id="KW-1185">Reference proteome</keyword>
<evidence type="ECO:0000256" key="2">
    <source>
        <dbReference type="SAM" id="SignalP"/>
    </source>
</evidence>
<dbReference type="PROSITE" id="PS51257">
    <property type="entry name" value="PROKAR_LIPOPROTEIN"/>
    <property type="match status" value="1"/>
</dbReference>
<gene>
    <name evidence="3" type="ORF">VSH64_11945</name>
</gene>
<proteinExistence type="predicted"/>